<dbReference type="Proteomes" id="UP000515570">
    <property type="component" value="Chromosome"/>
</dbReference>
<proteinExistence type="predicted"/>
<dbReference type="AlphaFoldDB" id="A0A7G5FIX1"/>
<reference evidence="1 2" key="1">
    <citation type="submission" date="2020-07" db="EMBL/GenBank/DDBJ databases">
        <title>non toxigenic Corynebacterium sp. nov from a clinical source.</title>
        <authorList>
            <person name="Bernier A.-M."/>
            <person name="Bernard K."/>
        </authorList>
    </citation>
    <scope>NUCLEOTIDE SEQUENCE [LARGE SCALE GENOMIC DNA]</scope>
    <source>
        <strain evidence="2">NML 93-0612</strain>
    </source>
</reference>
<evidence type="ECO:0000313" key="1">
    <source>
        <dbReference type="EMBL" id="QMV86562.1"/>
    </source>
</evidence>
<dbReference type="RefSeq" id="WP_182387571.1">
    <property type="nucleotide sequence ID" value="NZ_CP059833.1"/>
</dbReference>
<protein>
    <submittedName>
        <fullName evidence="1">Uncharacterized protein</fullName>
    </submittedName>
</protein>
<sequence length="183" mass="17751">MGLAFGGGAVAAGPGADEGFQVGDHAVCAGGAAGVLDGGYCGGVGDAVGVEGGLENPAGVIELAFEGFLGCDTGAVGGDQVAAVPDEGAVDGDEEDGFVGGGGVCRWGEEFLFEPDVEGLSEGVGVAFFPDEGAGLFADVGPFGVGEVEGDAASAPEVRPLCDADGSAWRVRFAGSSGFRVRS</sequence>
<evidence type="ECO:0000313" key="2">
    <source>
        <dbReference type="Proteomes" id="UP000515570"/>
    </source>
</evidence>
<gene>
    <name evidence="1" type="ORF">HW450_12930</name>
</gene>
<name>A0A7G5FIX1_9CORY</name>
<dbReference type="EMBL" id="CP059833">
    <property type="protein sequence ID" value="QMV86562.1"/>
    <property type="molecule type" value="Genomic_DNA"/>
</dbReference>
<accession>A0A7G5FIX1</accession>
<keyword evidence="2" id="KW-1185">Reference proteome</keyword>
<organism evidence="1 2">
    <name type="scientific">Corynebacterium hindlerae</name>
    <dbReference type="NCBI Taxonomy" id="699041"/>
    <lineage>
        <taxon>Bacteria</taxon>
        <taxon>Bacillati</taxon>
        <taxon>Actinomycetota</taxon>
        <taxon>Actinomycetes</taxon>
        <taxon>Mycobacteriales</taxon>
        <taxon>Corynebacteriaceae</taxon>
        <taxon>Corynebacterium</taxon>
    </lineage>
</organism>